<dbReference type="Gramene" id="TraesNORUn03G04690350.1">
    <property type="protein sequence ID" value="TraesNORUn03G04690350.1"/>
    <property type="gene ID" value="TraesNORUn03G04690350"/>
</dbReference>
<accession>A0A3B6U361</accession>
<keyword evidence="3" id="KW-0677">Repeat</keyword>
<name>A0A3B6U361_WHEAT</name>
<evidence type="ECO:0000256" key="1">
    <source>
        <dbReference type="ARBA" id="ARBA00008894"/>
    </source>
</evidence>
<dbReference type="InterPro" id="IPR002182">
    <property type="entry name" value="NB-ARC"/>
</dbReference>
<organism evidence="12">
    <name type="scientific">Triticum aestivum</name>
    <name type="common">Wheat</name>
    <dbReference type="NCBI Taxonomy" id="4565"/>
    <lineage>
        <taxon>Eukaryota</taxon>
        <taxon>Viridiplantae</taxon>
        <taxon>Streptophyta</taxon>
        <taxon>Embryophyta</taxon>
        <taxon>Tracheophyta</taxon>
        <taxon>Spermatophyta</taxon>
        <taxon>Magnoliopsida</taxon>
        <taxon>Liliopsida</taxon>
        <taxon>Poales</taxon>
        <taxon>Poaceae</taxon>
        <taxon>BOP clade</taxon>
        <taxon>Pooideae</taxon>
        <taxon>Triticodae</taxon>
        <taxon>Triticeae</taxon>
        <taxon>Triticinae</taxon>
        <taxon>Triticum</taxon>
    </lineage>
</organism>
<dbReference type="PANTHER" id="PTHR23155">
    <property type="entry name" value="DISEASE RESISTANCE PROTEIN RP"/>
    <property type="match status" value="1"/>
</dbReference>
<dbReference type="Gene3D" id="3.40.50.300">
    <property type="entry name" value="P-loop containing nucleotide triphosphate hydrolases"/>
    <property type="match status" value="1"/>
</dbReference>
<evidence type="ECO:0000256" key="6">
    <source>
        <dbReference type="ARBA" id="ARBA00023054"/>
    </source>
</evidence>
<dbReference type="InterPro" id="IPR042197">
    <property type="entry name" value="Apaf_helical"/>
</dbReference>
<dbReference type="FunFam" id="1.10.10.10:FF:000322">
    <property type="entry name" value="Probable disease resistance protein At1g63360"/>
    <property type="match status" value="1"/>
</dbReference>
<reference evidence="12" key="1">
    <citation type="submission" date="2018-08" db="EMBL/GenBank/DDBJ databases">
        <authorList>
            <person name="Rossello M."/>
        </authorList>
    </citation>
    <scope>NUCLEOTIDE SEQUENCE [LARGE SCALE GENOMIC DNA]</scope>
    <source>
        <strain evidence="12">cv. Chinese Spring</strain>
    </source>
</reference>
<dbReference type="Gene3D" id="1.10.8.430">
    <property type="entry name" value="Helical domain of apoptotic protease-activating factors"/>
    <property type="match status" value="1"/>
</dbReference>
<keyword evidence="6 7" id="KW-0175">Coiled coil</keyword>
<keyword evidence="5" id="KW-0611">Plant defense</keyword>
<evidence type="ECO:0000259" key="10">
    <source>
        <dbReference type="Pfam" id="PF23559"/>
    </source>
</evidence>
<evidence type="ECO:0000256" key="3">
    <source>
        <dbReference type="ARBA" id="ARBA00022737"/>
    </source>
</evidence>
<evidence type="ECO:0000259" key="9">
    <source>
        <dbReference type="Pfam" id="PF18052"/>
    </source>
</evidence>
<dbReference type="KEGG" id="taes:123160550"/>
<dbReference type="Gramene" id="TraesLAC7B03G04201030.1">
    <property type="protein sequence ID" value="TraesLAC7B03G04201030.1"/>
    <property type="gene ID" value="TraesLAC7B03G04201030"/>
</dbReference>
<dbReference type="Gramene" id="TraesSYM7B03G04306780.1">
    <property type="protein sequence ID" value="TraesSYM7B03G04306780.1"/>
    <property type="gene ID" value="TraesSYM7B03G04306780"/>
</dbReference>
<dbReference type="InterPro" id="IPR038005">
    <property type="entry name" value="RX-like_CC"/>
</dbReference>
<feature type="domain" description="Disease resistance protein winged helix" evidence="10">
    <location>
        <begin position="420"/>
        <end position="489"/>
    </location>
</feature>
<keyword evidence="2" id="KW-0433">Leucine-rich repeat</keyword>
<dbReference type="SUPFAM" id="SSF52540">
    <property type="entry name" value="P-loop containing nucleoside triphosphate hydrolases"/>
    <property type="match status" value="1"/>
</dbReference>
<dbReference type="OMA" id="TVMANTR"/>
<dbReference type="EnsemblPlants" id="TraesCSU02G178100.1">
    <property type="protein sequence ID" value="TraesCSU02G178100.1"/>
    <property type="gene ID" value="TraesCSU02G178100"/>
</dbReference>
<protein>
    <submittedName>
        <fullName evidence="12">Uncharacterized protein</fullName>
    </submittedName>
</protein>
<dbReference type="InterPro" id="IPR027417">
    <property type="entry name" value="P-loop_NTPase"/>
</dbReference>
<dbReference type="SMR" id="A0A3B6U361"/>
<evidence type="ECO:0000256" key="2">
    <source>
        <dbReference type="ARBA" id="ARBA00022614"/>
    </source>
</evidence>
<evidence type="ECO:0000256" key="5">
    <source>
        <dbReference type="ARBA" id="ARBA00022821"/>
    </source>
</evidence>
<dbReference type="RefSeq" id="XP_044446369.1">
    <property type="nucleotide sequence ID" value="XM_044590434.1"/>
</dbReference>
<evidence type="ECO:0000256" key="4">
    <source>
        <dbReference type="ARBA" id="ARBA00022741"/>
    </source>
</evidence>
<dbReference type="InterPro" id="IPR044974">
    <property type="entry name" value="Disease_R_plants"/>
</dbReference>
<dbReference type="OrthoDB" id="6161812at2759"/>
<dbReference type="Gene3D" id="3.80.10.10">
    <property type="entry name" value="Ribonuclease Inhibitor"/>
    <property type="match status" value="1"/>
</dbReference>
<dbReference type="PANTHER" id="PTHR23155:SF906">
    <property type="entry name" value="OS08G0205100 PROTEIN"/>
    <property type="match status" value="1"/>
</dbReference>
<keyword evidence="13" id="KW-1185">Reference proteome</keyword>
<dbReference type="InterPro" id="IPR041118">
    <property type="entry name" value="Rx_N"/>
</dbReference>
<dbReference type="STRING" id="4565.A0A3B6U361"/>
<dbReference type="InterPro" id="IPR036388">
    <property type="entry name" value="WH-like_DNA-bd_sf"/>
</dbReference>
<evidence type="ECO:0000313" key="13">
    <source>
        <dbReference type="Proteomes" id="UP000019116"/>
    </source>
</evidence>
<evidence type="ECO:0000313" key="12">
    <source>
        <dbReference type="EnsemblPlants" id="TraesCSU02G178100.1"/>
    </source>
</evidence>
<evidence type="ECO:0000259" key="8">
    <source>
        <dbReference type="Pfam" id="PF00931"/>
    </source>
</evidence>
<dbReference type="Pfam" id="PF18052">
    <property type="entry name" value="Rx_N"/>
    <property type="match status" value="1"/>
</dbReference>
<evidence type="ECO:0000256" key="7">
    <source>
        <dbReference type="SAM" id="Coils"/>
    </source>
</evidence>
<gene>
    <name evidence="12" type="primary">LOC123176015</name>
</gene>
<dbReference type="AlphaFoldDB" id="A0A3B6U361"/>
<keyword evidence="4" id="KW-0547">Nucleotide-binding</keyword>
<dbReference type="Pfam" id="PF00931">
    <property type="entry name" value="NB-ARC"/>
    <property type="match status" value="1"/>
</dbReference>
<dbReference type="GO" id="GO:0002758">
    <property type="term" value="P:innate immune response-activating signaling pathway"/>
    <property type="evidence" value="ECO:0007669"/>
    <property type="project" value="UniProtKB-ARBA"/>
</dbReference>
<dbReference type="GeneID" id="123176015"/>
<dbReference type="FunFam" id="3.40.50.300:FF:001091">
    <property type="entry name" value="Probable disease resistance protein At1g61300"/>
    <property type="match status" value="1"/>
</dbReference>
<comment type="similarity">
    <text evidence="1">Belongs to the disease resistance NB-LRR family.</text>
</comment>
<dbReference type="PRINTS" id="PR00364">
    <property type="entry name" value="DISEASERSIST"/>
</dbReference>
<dbReference type="GO" id="GO:0009626">
    <property type="term" value="P:plant-type hypersensitive response"/>
    <property type="evidence" value="ECO:0007669"/>
    <property type="project" value="UniProtKB-ARBA"/>
</dbReference>
<dbReference type="Gramene" id="TraesCSU02G178100.1">
    <property type="protein sequence ID" value="TraesCSU02G178100.1"/>
    <property type="gene ID" value="TraesCSU02G178100"/>
</dbReference>
<dbReference type="GO" id="GO:0043531">
    <property type="term" value="F:ADP binding"/>
    <property type="evidence" value="ECO:0007669"/>
    <property type="project" value="InterPro"/>
</dbReference>
<dbReference type="Pfam" id="PF23598">
    <property type="entry name" value="LRR_14"/>
    <property type="match status" value="1"/>
</dbReference>
<dbReference type="Gramene" id="TraesCSU03G0245300.1">
    <property type="protein sequence ID" value="TraesCSU03G0245300.1.CDS"/>
    <property type="gene ID" value="TraesCSU03G0245300"/>
</dbReference>
<reference evidence="12" key="2">
    <citation type="submission" date="2018-10" db="UniProtKB">
        <authorList>
            <consortium name="EnsemblPlants"/>
        </authorList>
    </citation>
    <scope>IDENTIFICATION</scope>
</reference>
<dbReference type="Gramene" id="TraesKAR7B01G0472020.1">
    <property type="protein sequence ID" value="cds.TraesKAR7B01G0472020.1"/>
    <property type="gene ID" value="TraesKAR7B01G0472020"/>
</dbReference>
<dbReference type="InterPro" id="IPR055414">
    <property type="entry name" value="LRR_R13L4/SHOC2-like"/>
</dbReference>
<feature type="domain" description="NB-ARC" evidence="8">
    <location>
        <begin position="166"/>
        <end position="329"/>
    </location>
</feature>
<dbReference type="InterPro" id="IPR058922">
    <property type="entry name" value="WHD_DRP"/>
</dbReference>
<proteinExistence type="inferred from homology"/>
<feature type="domain" description="Disease resistance R13L4/SHOC-2-like LRR" evidence="11">
    <location>
        <begin position="545"/>
        <end position="910"/>
    </location>
</feature>
<feature type="domain" description="Disease resistance N-terminal" evidence="9">
    <location>
        <begin position="4"/>
        <end position="88"/>
    </location>
</feature>
<dbReference type="Pfam" id="PF23559">
    <property type="entry name" value="WHD_DRP"/>
    <property type="match status" value="1"/>
</dbReference>
<feature type="coiled-coil region" evidence="7">
    <location>
        <begin position="105"/>
        <end position="132"/>
    </location>
</feature>
<dbReference type="Proteomes" id="UP000019116">
    <property type="component" value="Chromosome Un"/>
</dbReference>
<dbReference type="CDD" id="cd14798">
    <property type="entry name" value="RX-CC_like"/>
    <property type="match status" value="1"/>
</dbReference>
<sequence length="914" mass="104020">MSEIVNNLLAKLAGLLGDECQKLKGVERHVRFLEDELSTMKAFLDELGLRDELDPLTKNWRDHVRDMAYDMEDCLDDFLVNLGSASDNAGFIDRTTELVNILWARHQFTSQIQELKDRAIEANHRRKRYKLDDSSSSSSALVPVDPRVSALYREAASLVGIDGPRDEIVRWLADSEEKLKVVSIVGFGGLGKTTLAKQVYDKIGEQFNFKAFVPVSQRPDMAALLIGLESKLKGTEICRTRKVHDIINDLREHLTDKRYFIVVDDLWDRPTWDIISCAFPDNGNGSRIIVTTRVEDVARLACRNHQECVYKIKPLNVQDSKRLFFSRVVAPEDVNPSQYEEGSTEILKRCGGLPLAIITIAGILASRPGILRRDWETIRSYLGVQSATDLTMEGMRRILNLSYMHLPAHLRVCSLHLGMHPEDHEIMRDDLVRQWIAESLVRGLPGQDLEDIGRSYFNELINRSLIQPEETFAGDVVSCRVHDMIRDVIISKCEEENFMSMVYNSEDIARLRKCKLKVRRLFMSSSCFGATNGAISRTTATSLSKVRSIVSFGKRKCLFSRYLRVLFIETQGPTVVNLSDISRLFHLRYLKVIARSISLPSELKGLVHLETLELDSHALMSDSIPADVVQLPRLSHLAAPGHRLPSGIGNLELLRTLNGFQLTDCSSEDIKGLGELTNLQELWFIIEDTIEIDDAFVSSIEKLRQLRHLRLSHEWCLDNDSLSSISNPPLLIETLVLKGIVSFRTPKWIGDLHYLRHLQLSVRETSTDDIRLLGELRFLVELKFILLRVAANGAFIIRTGLFPALEYFYSRFTERHDKLQSAQGHVMSNLRFEVGTMPKLQRLELELEEEHWGGATPVGMEHLLALQQIKVSFDHRYPSWYGPPVAIIELTRRAESAHRDALQAHPNRHSIRIN</sequence>
<dbReference type="SUPFAM" id="SSF52058">
    <property type="entry name" value="L domain-like"/>
    <property type="match status" value="1"/>
</dbReference>
<dbReference type="GO" id="GO:0042742">
    <property type="term" value="P:defense response to bacterium"/>
    <property type="evidence" value="ECO:0007669"/>
    <property type="project" value="UniProtKB-ARBA"/>
</dbReference>
<dbReference type="Gene3D" id="1.20.5.4130">
    <property type="match status" value="1"/>
</dbReference>
<evidence type="ECO:0000259" key="11">
    <source>
        <dbReference type="Pfam" id="PF23598"/>
    </source>
</evidence>
<dbReference type="Gene3D" id="1.10.10.10">
    <property type="entry name" value="Winged helix-like DNA-binding domain superfamily/Winged helix DNA-binding domain"/>
    <property type="match status" value="1"/>
</dbReference>
<dbReference type="InterPro" id="IPR032675">
    <property type="entry name" value="LRR_dom_sf"/>
</dbReference>